<dbReference type="Gene3D" id="3.40.50.720">
    <property type="entry name" value="NAD(P)-binding Rossmann-like Domain"/>
    <property type="match status" value="1"/>
</dbReference>
<dbReference type="Proteomes" id="UP000258309">
    <property type="component" value="Unassembled WGS sequence"/>
</dbReference>
<evidence type="ECO:0000256" key="2">
    <source>
        <dbReference type="ARBA" id="ARBA00022857"/>
    </source>
</evidence>
<gene>
    <name evidence="4" type="ORF">B7463_g8831</name>
</gene>
<evidence type="ECO:0000313" key="4">
    <source>
        <dbReference type="EMBL" id="RFU27518.1"/>
    </source>
</evidence>
<reference evidence="4 5" key="1">
    <citation type="submission" date="2018-05" db="EMBL/GenBank/DDBJ databases">
        <title>Draft genome sequence of Scytalidium lignicola DSM 105466, a ubiquitous saprotrophic fungus.</title>
        <authorList>
            <person name="Buettner E."/>
            <person name="Gebauer A.M."/>
            <person name="Hofrichter M."/>
            <person name="Liers C."/>
            <person name="Kellner H."/>
        </authorList>
    </citation>
    <scope>NUCLEOTIDE SEQUENCE [LARGE SCALE GENOMIC DNA]</scope>
    <source>
        <strain evidence="4 5">DSM 105466</strain>
    </source>
</reference>
<dbReference type="Pfam" id="PF00106">
    <property type="entry name" value="adh_short"/>
    <property type="match status" value="1"/>
</dbReference>
<dbReference type="PANTHER" id="PTHR24320">
    <property type="entry name" value="RETINOL DEHYDROGENASE"/>
    <property type="match status" value="1"/>
</dbReference>
<keyword evidence="2" id="KW-0521">NADP</keyword>
<evidence type="ECO:0000313" key="5">
    <source>
        <dbReference type="Proteomes" id="UP000258309"/>
    </source>
</evidence>
<evidence type="ECO:0000256" key="3">
    <source>
        <dbReference type="ARBA" id="ARBA00023002"/>
    </source>
</evidence>
<protein>
    <submittedName>
        <fullName evidence="4">Uncharacterized protein</fullName>
    </submittedName>
</protein>
<organism evidence="4 5">
    <name type="scientific">Scytalidium lignicola</name>
    <name type="common">Hyphomycete</name>
    <dbReference type="NCBI Taxonomy" id="5539"/>
    <lineage>
        <taxon>Eukaryota</taxon>
        <taxon>Fungi</taxon>
        <taxon>Dikarya</taxon>
        <taxon>Ascomycota</taxon>
        <taxon>Pezizomycotina</taxon>
        <taxon>Leotiomycetes</taxon>
        <taxon>Leotiomycetes incertae sedis</taxon>
        <taxon>Scytalidium</taxon>
    </lineage>
</organism>
<dbReference type="SUPFAM" id="SSF51735">
    <property type="entry name" value="NAD(P)-binding Rossmann-fold domains"/>
    <property type="match status" value="1"/>
</dbReference>
<feature type="non-terminal residue" evidence="4">
    <location>
        <position position="330"/>
    </location>
</feature>
<proteinExistence type="inferred from homology"/>
<evidence type="ECO:0000256" key="1">
    <source>
        <dbReference type="ARBA" id="ARBA00006484"/>
    </source>
</evidence>
<keyword evidence="5" id="KW-1185">Reference proteome</keyword>
<comment type="caution">
    <text evidence="4">The sequence shown here is derived from an EMBL/GenBank/DDBJ whole genome shotgun (WGS) entry which is preliminary data.</text>
</comment>
<dbReference type="PANTHER" id="PTHR24320:SF236">
    <property type="entry name" value="SHORT-CHAIN DEHYDROGENASE-RELATED"/>
    <property type="match status" value="1"/>
</dbReference>
<dbReference type="PRINTS" id="PR00081">
    <property type="entry name" value="GDHRDH"/>
</dbReference>
<dbReference type="GO" id="GO:0016491">
    <property type="term" value="F:oxidoreductase activity"/>
    <property type="evidence" value="ECO:0007669"/>
    <property type="project" value="UniProtKB-KW"/>
</dbReference>
<name>A0A3E2H288_SCYLI</name>
<dbReference type="OMA" id="CLERHIT"/>
<accession>A0A3E2H288</accession>
<dbReference type="OrthoDB" id="191139at2759"/>
<dbReference type="InterPro" id="IPR036291">
    <property type="entry name" value="NAD(P)-bd_dom_sf"/>
</dbReference>
<dbReference type="EMBL" id="NCSJ02000203">
    <property type="protein sequence ID" value="RFU27518.1"/>
    <property type="molecule type" value="Genomic_DNA"/>
</dbReference>
<dbReference type="AlphaFoldDB" id="A0A3E2H288"/>
<sequence>MGLRSTMSAFFSQSFPPKPTFTEKELGDLTGKVLIITGGYSGVGYQLAKIVYAKNAVVYIAGRRESEGRKAIDEIRSACSNSKGRLEFLSLDLADLSTIKKSVDTFLARENRLDILWNNAGLMGTSKDMKSEQGHEIILATNCIGPFLFTKLLHPILASTAASAPASSVRVIWLGSIVIQLQAPKTGMDTDNLDYKKKSEDDATRYAISKAGNLFIGSEWARRNAKTGVMHLTLNPGNLKTPLQRNMGCLERHITNMMLHDPIYGAYTELWAGLSPCVQPSDSGRYIIPWGRFGDIRADVTASCKTTQEGGSGKASQFFDFCEKVTREYC</sequence>
<dbReference type="InterPro" id="IPR002347">
    <property type="entry name" value="SDR_fam"/>
</dbReference>
<dbReference type="STRING" id="5539.A0A3E2H288"/>
<comment type="similarity">
    <text evidence="1">Belongs to the short-chain dehydrogenases/reductases (SDR) family.</text>
</comment>
<feature type="non-terminal residue" evidence="4">
    <location>
        <position position="1"/>
    </location>
</feature>
<keyword evidence="3" id="KW-0560">Oxidoreductase</keyword>